<dbReference type="Proteomes" id="UP000619260">
    <property type="component" value="Unassembled WGS sequence"/>
</dbReference>
<keyword evidence="3" id="KW-1185">Reference proteome</keyword>
<sequence length="381" mass="41601">MLGTGPVWVDAALPTARTLVHPPVPPAPATPPAPSPSPPKPPPLYAALRIVRENAGPPSVPAIGYPDGYGIAAKYQTPSRREFYAFVEGPRSDAGIPMGVRWSGEKIIAIITGDRRIELAPDPADPETMRFTLPVVRTTQVADSGTVQVWSMISTADSGLEWRVEHNDVDRAAGYWQKVPWPVAETRSVINYMVAAEACLYDSGLVQRARQRQHFFSLMGFETNNTLHQDNPPHWHLAYYPGKNNGAKKATVPHYYLDGAGRITRNAQGVQGSGEKVYKVGEAAPIYDADGGLVLTTVVRTEGGLDLLTPNGPGYAIVSPGSFAGEIQVHKDGHPWIWVSSDDDVRAGVLRTRVRDGGTMREEYELHYDPLTGKLLDRRKL</sequence>
<dbReference type="AlphaFoldDB" id="A0A8J4DPW5"/>
<comment type="caution">
    <text evidence="2">The sequence shown here is derived from an EMBL/GenBank/DDBJ whole genome shotgun (WGS) entry which is preliminary data.</text>
</comment>
<evidence type="ECO:0000256" key="1">
    <source>
        <dbReference type="SAM" id="MobiDB-lite"/>
    </source>
</evidence>
<name>A0A8J4DPW5_9ACTN</name>
<evidence type="ECO:0000313" key="3">
    <source>
        <dbReference type="Proteomes" id="UP000619260"/>
    </source>
</evidence>
<accession>A0A8J4DPW5</accession>
<evidence type="ECO:0000313" key="2">
    <source>
        <dbReference type="EMBL" id="GIJ45088.1"/>
    </source>
</evidence>
<dbReference type="EMBL" id="BOPF01000006">
    <property type="protein sequence ID" value="GIJ45088.1"/>
    <property type="molecule type" value="Genomic_DNA"/>
</dbReference>
<feature type="region of interest" description="Disordered" evidence="1">
    <location>
        <begin position="20"/>
        <end position="43"/>
    </location>
</feature>
<reference evidence="2" key="1">
    <citation type="submission" date="2021-01" db="EMBL/GenBank/DDBJ databases">
        <title>Whole genome shotgun sequence of Virgisporangium aliadipatigenens NBRC 105644.</title>
        <authorList>
            <person name="Komaki H."/>
            <person name="Tamura T."/>
        </authorList>
    </citation>
    <scope>NUCLEOTIDE SEQUENCE</scope>
    <source>
        <strain evidence="2">NBRC 105644</strain>
    </source>
</reference>
<proteinExistence type="predicted"/>
<organism evidence="2 3">
    <name type="scientific">Virgisporangium aliadipatigenens</name>
    <dbReference type="NCBI Taxonomy" id="741659"/>
    <lineage>
        <taxon>Bacteria</taxon>
        <taxon>Bacillati</taxon>
        <taxon>Actinomycetota</taxon>
        <taxon>Actinomycetes</taxon>
        <taxon>Micromonosporales</taxon>
        <taxon>Micromonosporaceae</taxon>
        <taxon>Virgisporangium</taxon>
    </lineage>
</organism>
<gene>
    <name evidence="2" type="ORF">Val02_19740</name>
</gene>
<protein>
    <submittedName>
        <fullName evidence="2">Uncharacterized protein</fullName>
    </submittedName>
</protein>
<feature type="compositionally biased region" description="Pro residues" evidence="1">
    <location>
        <begin position="22"/>
        <end position="43"/>
    </location>
</feature>